<sequence>MGWSARGGSVRTGKAAALILVLVAVLAACTSTPPPPVVTSPVAQSATTPTAITPSQIVIGVDDIAGGYNPHNLADQSTITTTLAQLLLPSVFRQSDDGQYKLDTTLMRSAEVTSQDPFTVTYEIRQDASWSDGAPIAVEDFAYLADAMRNQTGVAEPAGYRLISQIQPGEGGKRVQVVFSKPYRGWQTLFSDLLPQHLLKDAPGGWQGALQSGFPAYGGPFSIKQLDTARGEIILERNERYWDKPAAVDQLVLRRADKPGLAAALHSGNDQFVMSRMDSTGLKLLQDLGDLVTLHTVPGPRVAQVLLRPAGGPLTNDGVRAGVAALIDRNKLIDKGTAGGPSAGLRADAQVLPPSAQGYAVTIPPSIASANPGEAERLLKAAGYTKDAGTWRKDGKALSLVIAAPGQQEPYATIAKELAAELVAQGVQVSTINPAPRDLYSGQLAMPVTRSGQNVPDGSGNVGVDIAVIPMPVNGDPATVLASTFGCRSGQQDGTSSTTPVVPANPAAFCDTSLQPAIDAALAGTKPLPEALSELEPKLWATHVVLPLFQAADTLAVGSGISGLTPGPAMVGPFGSAVNWTRGGK</sequence>
<reference evidence="3 4" key="2">
    <citation type="submission" date="2019-08" db="EMBL/GenBank/DDBJ databases">
        <title>Amycolatopsis acidicola sp. nov., isolated from peat swamp forest soil.</title>
        <authorList>
            <person name="Srisuk N."/>
        </authorList>
    </citation>
    <scope>NUCLEOTIDE SEQUENCE [LARGE SCALE GENOMIC DNA]</scope>
    <source>
        <strain evidence="3 4">TBRC 6029</strain>
    </source>
</reference>
<protein>
    <submittedName>
        <fullName evidence="3">ABC transporter family substrate-binding protein</fullName>
    </submittedName>
</protein>
<evidence type="ECO:0000259" key="2">
    <source>
        <dbReference type="Pfam" id="PF00496"/>
    </source>
</evidence>
<dbReference type="OrthoDB" id="9803988at2"/>
<dbReference type="Pfam" id="PF00496">
    <property type="entry name" value="SBP_bac_5"/>
    <property type="match status" value="1"/>
</dbReference>
<comment type="caution">
    <text evidence="3">The sequence shown here is derived from an EMBL/GenBank/DDBJ whole genome shotgun (WGS) entry which is preliminary data.</text>
</comment>
<accession>A0A558DMT0</accession>
<feature type="chain" id="PRO_5022230161" evidence="1">
    <location>
        <begin position="28"/>
        <end position="585"/>
    </location>
</feature>
<name>A0A558DMT0_9PSEU</name>
<dbReference type="Gene3D" id="3.90.76.10">
    <property type="entry name" value="Dipeptide-binding Protein, Domain 1"/>
    <property type="match status" value="1"/>
</dbReference>
<feature type="domain" description="Solute-binding protein family 5" evidence="2">
    <location>
        <begin position="109"/>
        <end position="459"/>
    </location>
</feature>
<feature type="signal peptide" evidence="1">
    <location>
        <begin position="1"/>
        <end position="27"/>
    </location>
</feature>
<gene>
    <name evidence="3" type="ORF">FNH05_01265</name>
</gene>
<dbReference type="Gene3D" id="3.40.190.10">
    <property type="entry name" value="Periplasmic binding protein-like II"/>
    <property type="match status" value="1"/>
</dbReference>
<organism evidence="3 4">
    <name type="scientific">Amycolatopsis rhizosphaerae</name>
    <dbReference type="NCBI Taxonomy" id="2053003"/>
    <lineage>
        <taxon>Bacteria</taxon>
        <taxon>Bacillati</taxon>
        <taxon>Actinomycetota</taxon>
        <taxon>Actinomycetes</taxon>
        <taxon>Pseudonocardiales</taxon>
        <taxon>Pseudonocardiaceae</taxon>
        <taxon>Amycolatopsis</taxon>
    </lineage>
</organism>
<dbReference type="EMBL" id="VJWX01000005">
    <property type="protein sequence ID" value="TVT62300.1"/>
    <property type="molecule type" value="Genomic_DNA"/>
</dbReference>
<evidence type="ECO:0000313" key="3">
    <source>
        <dbReference type="EMBL" id="TVT62300.1"/>
    </source>
</evidence>
<dbReference type="PANTHER" id="PTHR30290:SF65">
    <property type="entry name" value="MONOACYL PHOSPHATIDYLINOSITOL TETRAMANNOSIDE-BINDING PROTEIN LPQW-RELATED"/>
    <property type="match status" value="1"/>
</dbReference>
<dbReference type="CDD" id="cd08501">
    <property type="entry name" value="PBP2_Lpqw"/>
    <property type="match status" value="1"/>
</dbReference>
<dbReference type="PANTHER" id="PTHR30290">
    <property type="entry name" value="PERIPLASMIC BINDING COMPONENT OF ABC TRANSPORTER"/>
    <property type="match status" value="1"/>
</dbReference>
<evidence type="ECO:0000313" key="4">
    <source>
        <dbReference type="Proteomes" id="UP000320011"/>
    </source>
</evidence>
<dbReference type="InterPro" id="IPR039424">
    <property type="entry name" value="SBP_5"/>
</dbReference>
<dbReference type="GO" id="GO:0015833">
    <property type="term" value="P:peptide transport"/>
    <property type="evidence" value="ECO:0007669"/>
    <property type="project" value="TreeGrafter"/>
</dbReference>
<proteinExistence type="predicted"/>
<dbReference type="SUPFAM" id="SSF53850">
    <property type="entry name" value="Periplasmic binding protein-like II"/>
    <property type="match status" value="1"/>
</dbReference>
<dbReference type="AlphaFoldDB" id="A0A558DMT0"/>
<dbReference type="GO" id="GO:1904680">
    <property type="term" value="F:peptide transmembrane transporter activity"/>
    <property type="evidence" value="ECO:0007669"/>
    <property type="project" value="TreeGrafter"/>
</dbReference>
<dbReference type="InterPro" id="IPR000914">
    <property type="entry name" value="SBP_5_dom"/>
</dbReference>
<keyword evidence="1" id="KW-0732">Signal</keyword>
<reference evidence="3 4" key="1">
    <citation type="submission" date="2019-07" db="EMBL/GenBank/DDBJ databases">
        <authorList>
            <person name="Duangmal K."/>
            <person name="Teo W.F.A."/>
        </authorList>
    </citation>
    <scope>NUCLEOTIDE SEQUENCE [LARGE SCALE GENOMIC DNA]</scope>
    <source>
        <strain evidence="3 4">TBRC 6029</strain>
    </source>
</reference>
<dbReference type="Proteomes" id="UP000320011">
    <property type="component" value="Unassembled WGS sequence"/>
</dbReference>
<keyword evidence="4" id="KW-1185">Reference proteome</keyword>
<dbReference type="Gene3D" id="3.10.105.10">
    <property type="entry name" value="Dipeptide-binding Protein, Domain 3"/>
    <property type="match status" value="1"/>
</dbReference>
<dbReference type="PROSITE" id="PS51257">
    <property type="entry name" value="PROKAR_LIPOPROTEIN"/>
    <property type="match status" value="1"/>
</dbReference>
<dbReference type="RefSeq" id="WP_144585002.1">
    <property type="nucleotide sequence ID" value="NZ_VJWX01000005.1"/>
</dbReference>
<evidence type="ECO:0000256" key="1">
    <source>
        <dbReference type="SAM" id="SignalP"/>
    </source>
</evidence>